<dbReference type="RefSeq" id="WP_380116430.1">
    <property type="nucleotide sequence ID" value="NZ_JBHSIU010000019.1"/>
</dbReference>
<keyword evidence="1" id="KW-0812">Transmembrane</keyword>
<dbReference type="Proteomes" id="UP001595912">
    <property type="component" value="Unassembled WGS sequence"/>
</dbReference>
<feature type="transmembrane region" description="Helical" evidence="1">
    <location>
        <begin position="145"/>
        <end position="173"/>
    </location>
</feature>
<accession>A0ABV9VU55</accession>
<evidence type="ECO:0000313" key="3">
    <source>
        <dbReference type="Proteomes" id="UP001595912"/>
    </source>
</evidence>
<feature type="transmembrane region" description="Helical" evidence="1">
    <location>
        <begin position="204"/>
        <end position="224"/>
    </location>
</feature>
<proteinExistence type="predicted"/>
<dbReference type="PANTHER" id="PTHR36833:SF1">
    <property type="entry name" value="INTEGRAL MEMBRANE TRANSPORT PROTEIN"/>
    <property type="match status" value="1"/>
</dbReference>
<organism evidence="2 3">
    <name type="scientific">Dactylosporangium cerinum</name>
    <dbReference type="NCBI Taxonomy" id="1434730"/>
    <lineage>
        <taxon>Bacteria</taxon>
        <taxon>Bacillati</taxon>
        <taxon>Actinomycetota</taxon>
        <taxon>Actinomycetes</taxon>
        <taxon>Micromonosporales</taxon>
        <taxon>Micromonosporaceae</taxon>
        <taxon>Dactylosporangium</taxon>
    </lineage>
</organism>
<keyword evidence="3" id="KW-1185">Reference proteome</keyword>
<reference evidence="3" key="1">
    <citation type="journal article" date="2019" name="Int. J. Syst. Evol. Microbiol.">
        <title>The Global Catalogue of Microorganisms (GCM) 10K type strain sequencing project: providing services to taxonomists for standard genome sequencing and annotation.</title>
        <authorList>
            <consortium name="The Broad Institute Genomics Platform"/>
            <consortium name="The Broad Institute Genome Sequencing Center for Infectious Disease"/>
            <person name="Wu L."/>
            <person name="Ma J."/>
        </authorList>
    </citation>
    <scope>NUCLEOTIDE SEQUENCE [LARGE SCALE GENOMIC DNA]</scope>
    <source>
        <strain evidence="3">CGMCC 4.7152</strain>
    </source>
</reference>
<dbReference type="EMBL" id="JBHSIU010000019">
    <property type="protein sequence ID" value="MFC4999878.1"/>
    <property type="molecule type" value="Genomic_DNA"/>
</dbReference>
<dbReference type="PANTHER" id="PTHR36833">
    <property type="entry name" value="SLR0610 PROTEIN-RELATED"/>
    <property type="match status" value="1"/>
</dbReference>
<dbReference type="InterPro" id="IPR010390">
    <property type="entry name" value="ABC-2_transporter-like"/>
</dbReference>
<evidence type="ECO:0000256" key="1">
    <source>
        <dbReference type="SAM" id="Phobius"/>
    </source>
</evidence>
<comment type="caution">
    <text evidence="2">The sequence shown here is derived from an EMBL/GenBank/DDBJ whole genome shotgun (WGS) entry which is preliminary data.</text>
</comment>
<gene>
    <name evidence="2" type="ORF">ACFPIJ_18805</name>
</gene>
<feature type="transmembrane region" description="Helical" evidence="1">
    <location>
        <begin position="21"/>
        <end position="47"/>
    </location>
</feature>
<keyword evidence="1" id="KW-0472">Membrane</keyword>
<keyword evidence="1" id="KW-1133">Transmembrane helix</keyword>
<evidence type="ECO:0000313" key="2">
    <source>
        <dbReference type="EMBL" id="MFC4999878.1"/>
    </source>
</evidence>
<dbReference type="Pfam" id="PF06182">
    <property type="entry name" value="ABC2_membrane_6"/>
    <property type="match status" value="1"/>
</dbReference>
<feature type="transmembrane region" description="Helical" evidence="1">
    <location>
        <begin position="236"/>
        <end position="258"/>
    </location>
</feature>
<protein>
    <submittedName>
        <fullName evidence="2">ABC transporter permease</fullName>
    </submittedName>
</protein>
<name>A0ABV9VU55_9ACTN</name>
<feature type="transmembrane region" description="Helical" evidence="1">
    <location>
        <begin position="59"/>
        <end position="80"/>
    </location>
</feature>
<sequence length="270" mass="27921">MVSKANPYVVLVRLRMRAQTVYRGSFAIELVASLGATISGFLEIYVIFANVPALGGLDFPAAVLVFAIGHVSFSLADLVVGHLDALPTYLRSGTLDAFLLRPLPVLAQLITAEISLRRFGRTAAGSALAVVALAHSDVAWSPAKAALLAVTVCAGAALFAALFVGAAAVQFWLVEGTEFTASFVYGGNYAAQFPTSVFGTPARVLFTFVVPAAFVAYLPVLALLDIPGAAPGGIPAGVLGWCSPIAAAAVWTVALLGWRAGLRHYTGAGS</sequence>